<dbReference type="InterPro" id="IPR050347">
    <property type="entry name" value="Bact_Beta-galactosidase"/>
</dbReference>
<feature type="signal peptide" evidence="10">
    <location>
        <begin position="1"/>
        <end position="19"/>
    </location>
</feature>
<dbReference type="GO" id="GO:0009341">
    <property type="term" value="C:beta-galactosidase complex"/>
    <property type="evidence" value="ECO:0007669"/>
    <property type="project" value="InterPro"/>
</dbReference>
<dbReference type="GO" id="GO:0004565">
    <property type="term" value="F:beta-galactosidase activity"/>
    <property type="evidence" value="ECO:0007669"/>
    <property type="project" value="UniProtKB-EC"/>
</dbReference>
<feature type="domain" description="Glycosyl hydrolases family 2 sugar binding" evidence="13">
    <location>
        <begin position="53"/>
        <end position="180"/>
    </location>
</feature>
<evidence type="ECO:0000313" key="15">
    <source>
        <dbReference type="EMBL" id="OQP58886.1"/>
    </source>
</evidence>
<evidence type="ECO:0000256" key="1">
    <source>
        <dbReference type="ARBA" id="ARBA00001412"/>
    </source>
</evidence>
<comment type="subunit">
    <text evidence="4">Monomer.</text>
</comment>
<reference evidence="16" key="1">
    <citation type="submission" date="2016-04" db="EMBL/GenBank/DDBJ databases">
        <authorList>
            <person name="Chen L."/>
            <person name="Zhuang W."/>
            <person name="Wang G."/>
        </authorList>
    </citation>
    <scope>NUCLEOTIDE SEQUENCE [LARGE SCALE GENOMIC DNA]</scope>
    <source>
        <strain evidence="16">208</strain>
    </source>
</reference>
<dbReference type="Gene3D" id="2.60.120.260">
    <property type="entry name" value="Galactose-binding domain-like"/>
    <property type="match status" value="1"/>
</dbReference>
<evidence type="ECO:0000256" key="3">
    <source>
        <dbReference type="ARBA" id="ARBA00007401"/>
    </source>
</evidence>
<dbReference type="OrthoDB" id="9801077at2"/>
<sequence>MKKTIAFSFFFLVSFCSFAQQTIIRYLSGTDKDNTVAWDFLCTKGRNSGKWQKIPVPSNWEMHGFGTFNYYQDKINPDEKGLYKHKFTVDAAWKGKNVFMVFDGVMTDAAVTINGQPAGPVHQGAFYQFKYNITPLLKYGKQNLLEVKVSKRSANESVNRAERKADFWIFGGIFRPVYLEIVPPVFIERVAIDAKADGQFAMQVFSKGATSSQTIEARVEDLNGKAIGESFSATPSDGVVLRHSFSNIHTWNPEQPNLYNVIVSVKDKGGIVHTIKQRFGFRTAEMKPGDGFYVNGVKVIFKGVNRHSQWPESGRTLSRAIHLMDIGLIKEMNMNAVRMSHYPPDAAFLDLCDSLGLFVLDELTGWQAAYDTITARRLVKELVVRDVNHPSIVLWDNGNEGGWNRAVDNDYALYDPQKRWVIHPWERFNGTDTKHYPEFNLVTNYVLYGADVFFPTEFMHGLFDGGHGAGLDDYWQEMMKHPMTAGGFLWSLHDEGVVRADHHDSIDVAGNQAPDGIVGPHREKEGSFYTIREIWSPIQIALQKLPVDFNGKLPVENRYLYTNLQQCRFNWKLVRFANAADTSQAETIVATGSAAPIDLLPGEKGWLELNMDAGYKNADALYVTAYDAGNREIFTWSWGITSPAQLAAKNNTVTAPVVDFIVKEAGNQFTLTCDGIAYSFNTQNGFLQNVFNGKTNISLGDGPLYTGATQKLTAFNKYRKDKAFVVEPVYKGDELFTVKWTFEPGKLPKLEYGYYVKRETEYTGITFTFPENKITGMRWLGRGPYRVWKNRLKGQLLGIWQKDYNNTITGESWNYPEFKGWHASLYWVTIQNKEADFTIYAANENVFLQMLQPARPVAAGNDNTSPPFPGNTIGFFNNISPIGTKFKPASSLGPQSQKNRPLDGMVHRSILFQF</sequence>
<dbReference type="Gene3D" id="2.60.40.10">
    <property type="entry name" value="Immunoglobulins"/>
    <property type="match status" value="1"/>
</dbReference>
<keyword evidence="16" id="KW-1185">Reference proteome</keyword>
<dbReference type="Proteomes" id="UP000192276">
    <property type="component" value="Unassembled WGS sequence"/>
</dbReference>
<dbReference type="RefSeq" id="WP_081164776.1">
    <property type="nucleotide sequence ID" value="NZ_LWBP01000186.1"/>
</dbReference>
<dbReference type="PANTHER" id="PTHR46323">
    <property type="entry name" value="BETA-GALACTOSIDASE"/>
    <property type="match status" value="1"/>
</dbReference>
<dbReference type="Gene3D" id="2.70.98.10">
    <property type="match status" value="1"/>
</dbReference>
<dbReference type="Pfam" id="PF02836">
    <property type="entry name" value="Glyco_hydro_2_C"/>
    <property type="match status" value="1"/>
</dbReference>
<dbReference type="InterPro" id="IPR011013">
    <property type="entry name" value="Gal_mutarotase_sf_dom"/>
</dbReference>
<dbReference type="EMBL" id="LWBP01000186">
    <property type="protein sequence ID" value="OQP58886.1"/>
    <property type="molecule type" value="Genomic_DNA"/>
</dbReference>
<evidence type="ECO:0000256" key="7">
    <source>
        <dbReference type="ARBA" id="ARBA00022837"/>
    </source>
</evidence>
<gene>
    <name evidence="15" type="ORF">A4R26_22155</name>
</gene>
<dbReference type="PRINTS" id="PR00132">
    <property type="entry name" value="GLHYDRLASE2"/>
</dbReference>
<comment type="cofactor">
    <cofactor evidence="2">
        <name>Ca(2+)</name>
        <dbReference type="ChEBI" id="CHEBI:29108"/>
    </cofactor>
</comment>
<accession>A0A1V9FKY4</accession>
<proteinExistence type="inferred from homology"/>
<comment type="similarity">
    <text evidence="3">Belongs to the glycosyl hydrolase 2 family.</text>
</comment>
<dbReference type="InterPro" id="IPR006102">
    <property type="entry name" value="Ig-like_GH2"/>
</dbReference>
<dbReference type="EC" id="3.2.1.23" evidence="5"/>
<evidence type="ECO:0000259" key="11">
    <source>
        <dbReference type="Pfam" id="PF00703"/>
    </source>
</evidence>
<feature type="chain" id="PRO_5012890205" description="beta-galactosidase" evidence="10">
    <location>
        <begin position="20"/>
        <end position="914"/>
    </location>
</feature>
<evidence type="ECO:0000256" key="2">
    <source>
        <dbReference type="ARBA" id="ARBA00001913"/>
    </source>
</evidence>
<dbReference type="Pfam" id="PF00703">
    <property type="entry name" value="Glyco_hydro_2"/>
    <property type="match status" value="1"/>
</dbReference>
<feature type="domain" description="Glycoside hydrolase family 2 catalytic" evidence="12">
    <location>
        <begin position="291"/>
        <end position="408"/>
    </location>
</feature>
<evidence type="ECO:0000256" key="4">
    <source>
        <dbReference type="ARBA" id="ARBA00011245"/>
    </source>
</evidence>
<protein>
    <recommendedName>
        <fullName evidence="5">beta-galactosidase</fullName>
        <ecNumber evidence="5">3.2.1.23</ecNumber>
    </recommendedName>
    <alternativeName>
        <fullName evidence="9">Lactase</fullName>
    </alternativeName>
</protein>
<name>A0A1V9FKY4_9BACT</name>
<dbReference type="AlphaFoldDB" id="A0A1V9FKY4"/>
<evidence type="ECO:0000259" key="14">
    <source>
        <dbReference type="Pfam" id="PF02929"/>
    </source>
</evidence>
<evidence type="ECO:0000256" key="6">
    <source>
        <dbReference type="ARBA" id="ARBA00022801"/>
    </source>
</evidence>
<dbReference type="SUPFAM" id="SSF49785">
    <property type="entry name" value="Galactose-binding domain-like"/>
    <property type="match status" value="1"/>
</dbReference>
<dbReference type="InterPro" id="IPR006103">
    <property type="entry name" value="Glyco_hydro_2_cat"/>
</dbReference>
<dbReference type="InterPro" id="IPR006101">
    <property type="entry name" value="Glyco_hydro_2"/>
</dbReference>
<keyword evidence="7" id="KW-0106">Calcium</keyword>
<dbReference type="SUPFAM" id="SSF49303">
    <property type="entry name" value="beta-Galactosidase/glucuronidase domain"/>
    <property type="match status" value="1"/>
</dbReference>
<keyword evidence="6" id="KW-0378">Hydrolase</keyword>
<dbReference type="Pfam" id="PF02837">
    <property type="entry name" value="Glyco_hydro_2_N"/>
    <property type="match status" value="1"/>
</dbReference>
<organism evidence="15 16">
    <name type="scientific">Niastella populi</name>
    <dbReference type="NCBI Taxonomy" id="550983"/>
    <lineage>
        <taxon>Bacteria</taxon>
        <taxon>Pseudomonadati</taxon>
        <taxon>Bacteroidota</taxon>
        <taxon>Chitinophagia</taxon>
        <taxon>Chitinophagales</taxon>
        <taxon>Chitinophagaceae</taxon>
        <taxon>Niastella</taxon>
    </lineage>
</organism>
<evidence type="ECO:0000313" key="16">
    <source>
        <dbReference type="Proteomes" id="UP000192276"/>
    </source>
</evidence>
<evidence type="ECO:0000259" key="12">
    <source>
        <dbReference type="Pfam" id="PF02836"/>
    </source>
</evidence>
<feature type="domain" description="Beta galactosidase small chain/" evidence="14">
    <location>
        <begin position="735"/>
        <end position="838"/>
    </location>
</feature>
<keyword evidence="8" id="KW-0326">Glycosidase</keyword>
<dbReference type="InterPro" id="IPR008979">
    <property type="entry name" value="Galactose-bd-like_sf"/>
</dbReference>
<dbReference type="Gene3D" id="3.20.20.80">
    <property type="entry name" value="Glycosidases"/>
    <property type="match status" value="1"/>
</dbReference>
<evidence type="ECO:0000256" key="8">
    <source>
        <dbReference type="ARBA" id="ARBA00023295"/>
    </source>
</evidence>
<dbReference type="InterPro" id="IPR014718">
    <property type="entry name" value="GH-type_carb-bd"/>
</dbReference>
<dbReference type="InterPro" id="IPR036156">
    <property type="entry name" value="Beta-gal/glucu_dom_sf"/>
</dbReference>
<evidence type="ECO:0000256" key="10">
    <source>
        <dbReference type="SAM" id="SignalP"/>
    </source>
</evidence>
<dbReference type="InterPro" id="IPR013783">
    <property type="entry name" value="Ig-like_fold"/>
</dbReference>
<evidence type="ECO:0000259" key="13">
    <source>
        <dbReference type="Pfam" id="PF02837"/>
    </source>
</evidence>
<feature type="domain" description="Glycoside hydrolase family 2 immunoglobulin-like beta-sandwich" evidence="11">
    <location>
        <begin position="186"/>
        <end position="282"/>
    </location>
</feature>
<dbReference type="InterPro" id="IPR017853">
    <property type="entry name" value="GH"/>
</dbReference>
<dbReference type="InterPro" id="IPR004199">
    <property type="entry name" value="B-gal_small/dom_5"/>
</dbReference>
<keyword evidence="10" id="KW-0732">Signal</keyword>
<dbReference type="GO" id="GO:0005990">
    <property type="term" value="P:lactose catabolic process"/>
    <property type="evidence" value="ECO:0007669"/>
    <property type="project" value="TreeGrafter"/>
</dbReference>
<dbReference type="SUPFAM" id="SSF74650">
    <property type="entry name" value="Galactose mutarotase-like"/>
    <property type="match status" value="1"/>
</dbReference>
<comment type="caution">
    <text evidence="15">The sequence shown here is derived from an EMBL/GenBank/DDBJ whole genome shotgun (WGS) entry which is preliminary data.</text>
</comment>
<evidence type="ECO:0000256" key="9">
    <source>
        <dbReference type="ARBA" id="ARBA00032230"/>
    </source>
</evidence>
<dbReference type="Pfam" id="PF02929">
    <property type="entry name" value="Bgal_small_N"/>
    <property type="match status" value="1"/>
</dbReference>
<comment type="catalytic activity">
    <reaction evidence="1">
        <text>Hydrolysis of terminal non-reducing beta-D-galactose residues in beta-D-galactosides.</text>
        <dbReference type="EC" id="3.2.1.23"/>
    </reaction>
</comment>
<dbReference type="PANTHER" id="PTHR46323:SF2">
    <property type="entry name" value="BETA-GALACTOSIDASE"/>
    <property type="match status" value="1"/>
</dbReference>
<evidence type="ECO:0000256" key="5">
    <source>
        <dbReference type="ARBA" id="ARBA00012756"/>
    </source>
</evidence>
<dbReference type="SUPFAM" id="SSF51445">
    <property type="entry name" value="(Trans)glycosidases"/>
    <property type="match status" value="1"/>
</dbReference>
<dbReference type="InterPro" id="IPR006104">
    <property type="entry name" value="Glyco_hydro_2_N"/>
</dbReference>
<dbReference type="STRING" id="550983.A4R26_22155"/>
<dbReference type="GO" id="GO:0030246">
    <property type="term" value="F:carbohydrate binding"/>
    <property type="evidence" value="ECO:0007669"/>
    <property type="project" value="InterPro"/>
</dbReference>